<comment type="caution">
    <text evidence="6">The sequence shown here is derived from an EMBL/GenBank/DDBJ whole genome shotgun (WGS) entry which is preliminary data.</text>
</comment>
<feature type="region of interest" description="Disordered" evidence="4">
    <location>
        <begin position="114"/>
        <end position="136"/>
    </location>
</feature>
<dbReference type="PANTHER" id="PTHR11347">
    <property type="entry name" value="CYCLIC NUCLEOTIDE PHOSPHODIESTERASE"/>
    <property type="match status" value="1"/>
</dbReference>
<evidence type="ECO:0000256" key="4">
    <source>
        <dbReference type="SAM" id="MobiDB-lite"/>
    </source>
</evidence>
<sequence>MYNTIVKSEFRQLDIGSAIFGLETNKFTNSCRRTSRSSLSLHLAGTASSNVLAGKAFLCQSLPQNLPDLAPCVLYLFSQVKIALKAKTHLQPDEEVRRMATGLGPSLPMSVKRGEYGAAPGMKGRGKRDIPEKTHWPAASSGTIPACENHPAGIQTRIRTAGKPSAFDQSGPVYNSAISSCLLGQEYVATCYVNSVKSFLSWQNWTLPSKCARIRTAGKPSAFDQSGPVYNSAISSCLLGQEYVATCYVNSVKSFLSWRNWTLPSKCARIRTAGKPGAFDQSGPVYNSAISSCLLGQEYVATCYVNSVKSFFSWQNWTLPSKCARIRTAGKPSAFDQSGPVYNSAISSCLLGQEYVATCYVNSVKSFLSWRNWTLPSKCARIRTAGKPSAFDQSGPVYDSAISSCLLGQEYVDCTATEQIRIQRRNGVVVPLMWAYPFSDWLWGLWERASCLIGYSILQKLAHYLSCRLASRIPGADWLDGDDILVACAAGVRGITVAVSPLYSVSEPCAYSLFAVDFESSHFIVNSLYICDTSAYPVGNILGCQTFNTDFANLRQKRGPCPESRSERNWMTDLEIFATLLAAIIHDYEHTGTTNNFHVMSGTETALLYNDRAVLENHHISASFRSVRTVASGRQCMSQVVVSVEVVGNYVLDVYGAALKCKGGENLEKTCQLAASISTIPICENLWVTSQGNQHGSLWWKASVLPLCPPQPLPLAAPWNGEEPKWQLESIVKPPISRGFTYGTTCHLLYSPNSMIQHGASSVLSSSGMCPQSPRLEECQATSALKLDLRSVVRTMAFELDLQLREKVEVRRSQISRAGCVLKYDCVVSGRETRGALSSCGIQIIARHKSGRSPRVSSFRRLGKLKQNALSAAWDLGMKS</sequence>
<dbReference type="PROSITE" id="PS00126">
    <property type="entry name" value="PDEASE_I_1"/>
    <property type="match status" value="1"/>
</dbReference>
<dbReference type="Proteomes" id="UP001159363">
    <property type="component" value="Chromosome 14"/>
</dbReference>
<proteinExistence type="inferred from homology"/>
<dbReference type="Gene3D" id="1.10.1300.10">
    <property type="entry name" value="3'5'-cyclic nucleotide phosphodiesterase, catalytic domain"/>
    <property type="match status" value="1"/>
</dbReference>
<dbReference type="InterPro" id="IPR036971">
    <property type="entry name" value="PDEase_catalytic_dom_sf"/>
</dbReference>
<dbReference type="SUPFAM" id="SSF109604">
    <property type="entry name" value="HD-domain/PDEase-like"/>
    <property type="match status" value="1"/>
</dbReference>
<reference evidence="6 7" key="1">
    <citation type="submission" date="2023-02" db="EMBL/GenBank/DDBJ databases">
        <title>LHISI_Scaffold_Assembly.</title>
        <authorList>
            <person name="Stuart O.P."/>
            <person name="Cleave R."/>
            <person name="Magrath M.J.L."/>
            <person name="Mikheyev A.S."/>
        </authorList>
    </citation>
    <scope>NUCLEOTIDE SEQUENCE [LARGE SCALE GENOMIC DNA]</scope>
    <source>
        <strain evidence="6">Daus_M_001</strain>
        <tissue evidence="6">Leg muscle</tissue>
    </source>
</reference>
<comment type="cofactor">
    <cofactor evidence="3">
        <name>a divalent metal cation</name>
        <dbReference type="ChEBI" id="CHEBI:60240"/>
    </cofactor>
    <text evidence="3">Binds 2 divalent metal cations per subunit. Site 1 may preferentially bind zinc ions, while site 2 has a preference for magnesium and/or manganese ions.</text>
</comment>
<dbReference type="CDD" id="cd00077">
    <property type="entry name" value="HDc"/>
    <property type="match status" value="1"/>
</dbReference>
<dbReference type="EMBL" id="JARBHB010000015">
    <property type="protein sequence ID" value="KAJ8867874.1"/>
    <property type="molecule type" value="Genomic_DNA"/>
</dbReference>
<dbReference type="PRINTS" id="PR00387">
    <property type="entry name" value="PDIESTERASE1"/>
</dbReference>
<evidence type="ECO:0000313" key="6">
    <source>
        <dbReference type="EMBL" id="KAJ8867874.1"/>
    </source>
</evidence>
<comment type="similarity">
    <text evidence="3">Belongs to the cyclic nucleotide phosphodiesterase family.</text>
</comment>
<dbReference type="Pfam" id="PF00233">
    <property type="entry name" value="PDEase_I"/>
    <property type="match status" value="1"/>
</dbReference>
<feature type="domain" description="PDEase" evidence="5">
    <location>
        <begin position="569"/>
        <end position="625"/>
    </location>
</feature>
<keyword evidence="2 3" id="KW-0378">Hydrolase</keyword>
<dbReference type="InterPro" id="IPR023088">
    <property type="entry name" value="PDEase"/>
</dbReference>
<keyword evidence="1 3" id="KW-0479">Metal-binding</keyword>
<dbReference type="InterPro" id="IPR002073">
    <property type="entry name" value="PDEase_catalytic_dom"/>
</dbReference>
<evidence type="ECO:0000259" key="5">
    <source>
        <dbReference type="PROSITE" id="PS51845"/>
    </source>
</evidence>
<dbReference type="InterPro" id="IPR023174">
    <property type="entry name" value="PDEase_CS"/>
</dbReference>
<accession>A0ABQ9G5Z2</accession>
<evidence type="ECO:0000256" key="1">
    <source>
        <dbReference type="ARBA" id="ARBA00022723"/>
    </source>
</evidence>
<dbReference type="EC" id="3.1.4.-" evidence="3"/>
<gene>
    <name evidence="6" type="ORF">PR048_031679</name>
</gene>
<protein>
    <recommendedName>
        <fullName evidence="3">Phosphodiesterase</fullName>
        <ecNumber evidence="3">3.1.4.-</ecNumber>
    </recommendedName>
</protein>
<evidence type="ECO:0000256" key="2">
    <source>
        <dbReference type="ARBA" id="ARBA00022801"/>
    </source>
</evidence>
<keyword evidence="7" id="KW-1185">Reference proteome</keyword>
<dbReference type="InterPro" id="IPR003607">
    <property type="entry name" value="HD/PDEase_dom"/>
</dbReference>
<evidence type="ECO:0000256" key="3">
    <source>
        <dbReference type="RuleBase" id="RU363067"/>
    </source>
</evidence>
<evidence type="ECO:0000313" key="7">
    <source>
        <dbReference type="Proteomes" id="UP001159363"/>
    </source>
</evidence>
<organism evidence="6 7">
    <name type="scientific">Dryococelus australis</name>
    <dbReference type="NCBI Taxonomy" id="614101"/>
    <lineage>
        <taxon>Eukaryota</taxon>
        <taxon>Metazoa</taxon>
        <taxon>Ecdysozoa</taxon>
        <taxon>Arthropoda</taxon>
        <taxon>Hexapoda</taxon>
        <taxon>Insecta</taxon>
        <taxon>Pterygota</taxon>
        <taxon>Neoptera</taxon>
        <taxon>Polyneoptera</taxon>
        <taxon>Phasmatodea</taxon>
        <taxon>Verophasmatodea</taxon>
        <taxon>Anareolatae</taxon>
        <taxon>Phasmatidae</taxon>
        <taxon>Eurycanthinae</taxon>
        <taxon>Dryococelus</taxon>
    </lineage>
</organism>
<dbReference type="PROSITE" id="PS51845">
    <property type="entry name" value="PDEASE_I_2"/>
    <property type="match status" value="1"/>
</dbReference>
<name>A0ABQ9G5Z2_9NEOP</name>